<dbReference type="CDD" id="cd00174">
    <property type="entry name" value="SH3"/>
    <property type="match status" value="1"/>
</dbReference>
<accession>X6N6Q4</accession>
<gene>
    <name evidence="5" type="ORF">RFI_16228</name>
</gene>
<feature type="compositionally biased region" description="Low complexity" evidence="3">
    <location>
        <begin position="182"/>
        <end position="211"/>
    </location>
</feature>
<dbReference type="Gene3D" id="2.30.30.40">
    <property type="entry name" value="SH3 Domains"/>
    <property type="match status" value="1"/>
</dbReference>
<feature type="compositionally biased region" description="Pro residues" evidence="3">
    <location>
        <begin position="128"/>
        <end position="142"/>
    </location>
</feature>
<feature type="domain" description="SH3" evidence="4">
    <location>
        <begin position="2"/>
        <end position="62"/>
    </location>
</feature>
<protein>
    <recommendedName>
        <fullName evidence="4">SH3 domain-containing protein</fullName>
    </recommendedName>
</protein>
<dbReference type="OrthoDB" id="5971719at2759"/>
<reference evidence="5 6" key="1">
    <citation type="journal article" date="2013" name="Curr. Biol.">
        <title>The Genome of the Foraminiferan Reticulomyxa filosa.</title>
        <authorList>
            <person name="Glockner G."/>
            <person name="Hulsmann N."/>
            <person name="Schleicher M."/>
            <person name="Noegel A.A."/>
            <person name="Eichinger L."/>
            <person name="Gallinger C."/>
            <person name="Pawlowski J."/>
            <person name="Sierra R."/>
            <person name="Euteneuer U."/>
            <person name="Pillet L."/>
            <person name="Moustafa A."/>
            <person name="Platzer M."/>
            <person name="Groth M."/>
            <person name="Szafranski K."/>
            <person name="Schliwa M."/>
        </authorList>
    </citation>
    <scope>NUCLEOTIDE SEQUENCE [LARGE SCALE GENOMIC DNA]</scope>
</reference>
<proteinExistence type="predicted"/>
<sequence>MEEEFRCRAINDYYASVADELDLREGCEYVIMQVSPSGWWYAVDENGEDGWVPSNYLVRIDDNGKEINEEDYDHQGDDGKSAEPANVTDDSQAVEQPLPEEPEVEEETYVQKKSVASQPSAPQVQTQIPPPQVQTQIPPPPQTQSQSRQGSVSTVKTQEPKKTTTQEPKKTTTQEQKKTQEPAKTASTSSTAATKATTNPSANKTTTQNTAKKSTAIQPLNLNVDDGAPGVCLFKKYNFCIRFPFFPPLFF</sequence>
<comment type="caution">
    <text evidence="5">The sequence shown here is derived from an EMBL/GenBank/DDBJ whole genome shotgun (WGS) entry which is preliminary data.</text>
</comment>
<dbReference type="InterPro" id="IPR036028">
    <property type="entry name" value="SH3-like_dom_sf"/>
</dbReference>
<evidence type="ECO:0000256" key="2">
    <source>
        <dbReference type="PROSITE-ProRule" id="PRU00192"/>
    </source>
</evidence>
<feature type="compositionally biased region" description="Acidic residues" evidence="3">
    <location>
        <begin position="98"/>
        <end position="108"/>
    </location>
</feature>
<dbReference type="PROSITE" id="PS50002">
    <property type="entry name" value="SH3"/>
    <property type="match status" value="1"/>
</dbReference>
<dbReference type="Proteomes" id="UP000023152">
    <property type="component" value="Unassembled WGS sequence"/>
</dbReference>
<evidence type="ECO:0000313" key="6">
    <source>
        <dbReference type="Proteomes" id="UP000023152"/>
    </source>
</evidence>
<evidence type="ECO:0000256" key="3">
    <source>
        <dbReference type="SAM" id="MobiDB-lite"/>
    </source>
</evidence>
<evidence type="ECO:0000256" key="1">
    <source>
        <dbReference type="ARBA" id="ARBA00022443"/>
    </source>
</evidence>
<feature type="region of interest" description="Disordered" evidence="3">
    <location>
        <begin position="68"/>
        <end position="211"/>
    </location>
</feature>
<dbReference type="SUPFAM" id="SSF50044">
    <property type="entry name" value="SH3-domain"/>
    <property type="match status" value="1"/>
</dbReference>
<name>X6N6Q4_RETFI</name>
<dbReference type="SMART" id="SM00326">
    <property type="entry name" value="SH3"/>
    <property type="match status" value="1"/>
</dbReference>
<dbReference type="InterPro" id="IPR001452">
    <property type="entry name" value="SH3_domain"/>
</dbReference>
<evidence type="ECO:0000259" key="4">
    <source>
        <dbReference type="PROSITE" id="PS50002"/>
    </source>
</evidence>
<keyword evidence="6" id="KW-1185">Reference proteome</keyword>
<feature type="compositionally biased region" description="Polar residues" evidence="3">
    <location>
        <begin position="145"/>
        <end position="155"/>
    </location>
</feature>
<feature type="compositionally biased region" description="Basic and acidic residues" evidence="3">
    <location>
        <begin position="158"/>
        <end position="181"/>
    </location>
</feature>
<dbReference type="AlphaFoldDB" id="X6N6Q4"/>
<keyword evidence="1 2" id="KW-0728">SH3 domain</keyword>
<organism evidence="5 6">
    <name type="scientific">Reticulomyxa filosa</name>
    <dbReference type="NCBI Taxonomy" id="46433"/>
    <lineage>
        <taxon>Eukaryota</taxon>
        <taxon>Sar</taxon>
        <taxon>Rhizaria</taxon>
        <taxon>Retaria</taxon>
        <taxon>Foraminifera</taxon>
        <taxon>Monothalamids</taxon>
        <taxon>Reticulomyxidae</taxon>
        <taxon>Reticulomyxa</taxon>
    </lineage>
</organism>
<evidence type="ECO:0000313" key="5">
    <source>
        <dbReference type="EMBL" id="ETO20977.1"/>
    </source>
</evidence>
<feature type="compositionally biased region" description="Basic and acidic residues" evidence="3">
    <location>
        <begin position="68"/>
        <end position="81"/>
    </location>
</feature>
<dbReference type="Pfam" id="PF00018">
    <property type="entry name" value="SH3_1"/>
    <property type="match status" value="1"/>
</dbReference>
<dbReference type="EMBL" id="ASPP01012046">
    <property type="protein sequence ID" value="ETO20977.1"/>
    <property type="molecule type" value="Genomic_DNA"/>
</dbReference>